<reference evidence="4 5" key="1">
    <citation type="submission" date="2018-03" db="EMBL/GenBank/DDBJ databases">
        <title>Bioinformatic expansion and discovery of thiopeptide antibiotics.</title>
        <authorList>
            <person name="Schwalen C.J."/>
            <person name="Hudson G.A."/>
            <person name="Mitchell D.A."/>
        </authorList>
    </citation>
    <scope>NUCLEOTIDE SEQUENCE [LARGE SCALE GENOMIC DNA]</scope>
    <source>
        <strain evidence="4 5">ATCC 21389</strain>
    </source>
</reference>
<sequence length="810" mass="81866">MSRSALPSPSSPRRGATAAVTTALLALAAPLVTLTPQPASAATQSANLLLNGSAETSQCSNGGWEETTVPGWQLTSGDPVINCYGVPTGAATTTPGSPTKGGAYFQGGSRGSSEMTQVTDVSSAATAIDAGGVHATASGWLGGVGSYDDAAAVTITYRSASGASLGTSAIAPVLAAGRSSTTSFVQRSTTGAVPAGTRSILTAVDFTMTGTQNDGMADDLSLTLDTPVTAPTLTVPASTVPGYDHVFFVMMENNNYSAGSNTVDGGAGVIGNSAAPYINNTLVPMGSLLTNYHAGTHNSDPNYEQVAFGNSYGRSVHSTPGSNCITDPACTATNNGLGDNLDAAGKSWKEYVQSQTSNCQTTSSGQYENDDVPFYYAAKMKNDNAYCQAHWQPLPQLLGTDLSSTATTPDFVWADADSCNDMENCGIGAGDTWLSQTLPTIFNSPAWTQQRSLLIVSWDEDGANSPGGFGPGQTNQVATIVVGSQGTVQAGYQDANRYDHYSTARTIEGALGLTATMTNNDKWATPYNEVFATPSPVTAANPGAQNGTVGTPASLQLTGTDSNPGQSLSWTATGLPTGLSVSSSGLVSGTPTTAGSYSVTATASDSTGATGSAGFVWTVAPAAGSTWSVPIANPGAETGACGTGSGGHQAQGWTATSNLPQQVCYGAPSYPVTSQGPKAPETPGAAFFDGGPYASSQMTQTVSVSSQASKIATGTLPYSLSGWIGGYSSQGDSANVVATFLNASGTSLGTASLATVTPAMRGNQTVLLHETATGTVPAGTASVKFTATFQRSAGTDDDGYLDDLSMTFGS</sequence>
<dbReference type="GO" id="GO:0009395">
    <property type="term" value="P:phospholipid catabolic process"/>
    <property type="evidence" value="ECO:0007669"/>
    <property type="project" value="TreeGrafter"/>
</dbReference>
<comment type="caution">
    <text evidence="4">The sequence shown here is derived from an EMBL/GenBank/DDBJ whole genome shotgun (WGS) entry which is preliminary data.</text>
</comment>
<keyword evidence="1" id="KW-0378">Hydrolase</keyword>
<dbReference type="GO" id="GO:0016788">
    <property type="term" value="F:hydrolase activity, acting on ester bonds"/>
    <property type="evidence" value="ECO:0007669"/>
    <property type="project" value="InterPro"/>
</dbReference>
<dbReference type="EMBL" id="PYBW01000099">
    <property type="protein sequence ID" value="PYC73572.1"/>
    <property type="molecule type" value="Genomic_DNA"/>
</dbReference>
<evidence type="ECO:0000256" key="1">
    <source>
        <dbReference type="ARBA" id="ARBA00022801"/>
    </source>
</evidence>
<organism evidence="4 5">
    <name type="scientific">Streptomyces tateyamensis</name>
    <dbReference type="NCBI Taxonomy" id="565073"/>
    <lineage>
        <taxon>Bacteria</taxon>
        <taxon>Bacillati</taxon>
        <taxon>Actinomycetota</taxon>
        <taxon>Actinomycetes</taxon>
        <taxon>Kitasatosporales</taxon>
        <taxon>Streptomycetaceae</taxon>
        <taxon>Streptomyces</taxon>
    </lineage>
</organism>
<dbReference type="RefSeq" id="WP_110672202.1">
    <property type="nucleotide sequence ID" value="NZ_PYBW01000099.1"/>
</dbReference>
<dbReference type="Proteomes" id="UP000248039">
    <property type="component" value="Unassembled WGS sequence"/>
</dbReference>
<keyword evidence="3" id="KW-0732">Signal</keyword>
<proteinExistence type="predicted"/>
<dbReference type="GO" id="GO:0005509">
    <property type="term" value="F:calcium ion binding"/>
    <property type="evidence" value="ECO:0007669"/>
    <property type="project" value="InterPro"/>
</dbReference>
<keyword evidence="5" id="KW-1185">Reference proteome</keyword>
<dbReference type="InterPro" id="IPR015919">
    <property type="entry name" value="Cadherin-like_sf"/>
</dbReference>
<accession>A0A2V4N3E9</accession>
<evidence type="ECO:0000256" key="2">
    <source>
        <dbReference type="ARBA" id="ARBA00023026"/>
    </source>
</evidence>
<dbReference type="InterPro" id="IPR017850">
    <property type="entry name" value="Alkaline_phosphatase_core_sf"/>
</dbReference>
<evidence type="ECO:0000256" key="3">
    <source>
        <dbReference type="SAM" id="SignalP"/>
    </source>
</evidence>
<dbReference type="GO" id="GO:0016020">
    <property type="term" value="C:membrane"/>
    <property type="evidence" value="ECO:0007669"/>
    <property type="project" value="InterPro"/>
</dbReference>
<dbReference type="PANTHER" id="PTHR31956:SF8">
    <property type="entry name" value="ACID PHOSPHATASE PHOA (AFU_ORTHOLOGUE AFUA_1G03570)"/>
    <property type="match status" value="1"/>
</dbReference>
<evidence type="ECO:0000313" key="5">
    <source>
        <dbReference type="Proteomes" id="UP000248039"/>
    </source>
</evidence>
<dbReference type="AlphaFoldDB" id="A0A2V4N3E9"/>
<keyword evidence="2" id="KW-0843">Virulence</keyword>
<feature type="signal peptide" evidence="3">
    <location>
        <begin position="1"/>
        <end position="41"/>
    </location>
</feature>
<dbReference type="OrthoDB" id="345880at2"/>
<protein>
    <recommendedName>
        <fullName evidence="6">Dystroglycan-type cadherin-like domain-containing protein</fullName>
    </recommendedName>
</protein>
<dbReference type="Pfam" id="PF04185">
    <property type="entry name" value="Phosphoesterase"/>
    <property type="match status" value="1"/>
</dbReference>
<dbReference type="InterPro" id="IPR007312">
    <property type="entry name" value="Phosphoesterase"/>
</dbReference>
<dbReference type="Gene3D" id="3.40.720.10">
    <property type="entry name" value="Alkaline Phosphatase, subunit A"/>
    <property type="match status" value="1"/>
</dbReference>
<dbReference type="SUPFAM" id="SSF49313">
    <property type="entry name" value="Cadherin-like"/>
    <property type="match status" value="1"/>
</dbReference>
<gene>
    <name evidence="4" type="ORF">C7C46_25175</name>
</gene>
<feature type="chain" id="PRO_5016022014" description="Dystroglycan-type cadherin-like domain-containing protein" evidence="3">
    <location>
        <begin position="42"/>
        <end position="810"/>
    </location>
</feature>
<name>A0A2V4N3E9_9ACTN</name>
<evidence type="ECO:0000313" key="4">
    <source>
        <dbReference type="EMBL" id="PYC73572.1"/>
    </source>
</evidence>
<evidence type="ECO:0008006" key="6">
    <source>
        <dbReference type="Google" id="ProtNLM"/>
    </source>
</evidence>
<dbReference type="Pfam" id="PF05345">
    <property type="entry name" value="He_PIG"/>
    <property type="match status" value="1"/>
</dbReference>
<dbReference type="PANTHER" id="PTHR31956">
    <property type="entry name" value="NON-SPECIFIC PHOSPHOLIPASE C4-RELATED"/>
    <property type="match status" value="1"/>
</dbReference>